<gene>
    <name evidence="5" type="ORF">AS180_03160</name>
</gene>
<evidence type="ECO:0000256" key="1">
    <source>
        <dbReference type="ARBA" id="ARBA00022969"/>
    </source>
</evidence>
<reference evidence="5 6" key="1">
    <citation type="submission" date="2015-11" db="EMBL/GenBank/DDBJ databases">
        <title>Bacillus caseinolyticus sp nov.</title>
        <authorList>
            <person name="Dastager S.G."/>
            <person name="Mawlankar R."/>
        </authorList>
    </citation>
    <scope>NUCLEOTIDE SEQUENCE [LARGE SCALE GENOMIC DNA]</scope>
    <source>
        <strain evidence="5 6">SGD-V-76</strain>
    </source>
</reference>
<sequence>MNNEQTHMNMHTGKVPQVMNHGGHELFDVHETLAGMINVLDQFMMFRQYIQDEELKQMLDRQYSFILEDYNRIVESFSTGQDPSSPTQTYNMAESNDFVYGLKASQPKKPNQSINDISDKGISGHMLGLLKGHASLVTMTSLEITNPIVRRLFADSVPNWIEMAYEVAHYQNKRHDYQVPQLAAQDVQQMTQSFAKSTQPPELPNNKTLH</sequence>
<dbReference type="PANTHER" id="PTHR39183:SF1">
    <property type="entry name" value="SPORE COAT PROTEIN F-LIKE PROTEIN YHCQ"/>
    <property type="match status" value="1"/>
</dbReference>
<comment type="caution">
    <text evidence="5">The sequence shown here is derived from an EMBL/GenBank/DDBJ whole genome shotgun (WGS) entry which is preliminary data.</text>
</comment>
<dbReference type="Pfam" id="PF07875">
    <property type="entry name" value="Coat_F"/>
    <property type="match status" value="1"/>
</dbReference>
<dbReference type="GO" id="GO:0030435">
    <property type="term" value="P:sporulation resulting in formation of a cellular spore"/>
    <property type="evidence" value="ECO:0007669"/>
    <property type="project" value="UniProtKB-KW"/>
</dbReference>
<dbReference type="EMBL" id="LNQP01000007">
    <property type="protein sequence ID" value="KSU89302.1"/>
    <property type="molecule type" value="Genomic_DNA"/>
</dbReference>
<dbReference type="GeneID" id="93682810"/>
<evidence type="ECO:0000256" key="3">
    <source>
        <dbReference type="ARBA" id="ARBA00024344"/>
    </source>
</evidence>
<keyword evidence="1" id="KW-0749">Sporulation</keyword>
<feature type="region of interest" description="Disordered" evidence="4">
    <location>
        <begin position="189"/>
        <end position="210"/>
    </location>
</feature>
<protein>
    <submittedName>
        <fullName evidence="5">Spore gernimation protein GerQ</fullName>
    </submittedName>
</protein>
<keyword evidence="6" id="KW-1185">Reference proteome</keyword>
<dbReference type="Gene3D" id="1.20.1260.10">
    <property type="match status" value="1"/>
</dbReference>
<proteinExistence type="inferred from homology"/>
<comment type="subcellular location">
    <subcellularLocation>
        <location evidence="2">Spore coat</location>
    </subcellularLocation>
</comment>
<evidence type="ECO:0000313" key="5">
    <source>
        <dbReference type="EMBL" id="KSU89302.1"/>
    </source>
</evidence>
<dbReference type="RefSeq" id="WP_035321250.1">
    <property type="nucleotide sequence ID" value="NZ_KQ758629.1"/>
</dbReference>
<evidence type="ECO:0000256" key="4">
    <source>
        <dbReference type="SAM" id="MobiDB-lite"/>
    </source>
</evidence>
<accession>A0A0V8JQR1</accession>
<evidence type="ECO:0000313" key="6">
    <source>
        <dbReference type="Proteomes" id="UP000053681"/>
    </source>
</evidence>
<dbReference type="Proteomes" id="UP000053681">
    <property type="component" value="Unassembled WGS sequence"/>
</dbReference>
<dbReference type="AlphaFoldDB" id="A0A0V8JQR1"/>
<dbReference type="InterPro" id="IPR012851">
    <property type="entry name" value="Spore_coat_CotF-like"/>
</dbReference>
<comment type="similarity">
    <text evidence="3">Belongs to the CotF family.</text>
</comment>
<dbReference type="PANTHER" id="PTHR39183">
    <property type="entry name" value="SPORE COAT PROTEIN F-LIKE PROTEIN YHCQ"/>
    <property type="match status" value="1"/>
</dbReference>
<name>A0A0V8JQR1_9BACI</name>
<evidence type="ECO:0000256" key="2">
    <source>
        <dbReference type="ARBA" id="ARBA00024325"/>
    </source>
</evidence>
<organism evidence="5 6">
    <name type="scientific">Priestia veravalensis</name>
    <dbReference type="NCBI Taxonomy" id="1414648"/>
    <lineage>
        <taxon>Bacteria</taxon>
        <taxon>Bacillati</taxon>
        <taxon>Bacillota</taxon>
        <taxon>Bacilli</taxon>
        <taxon>Bacillales</taxon>
        <taxon>Bacillaceae</taxon>
        <taxon>Priestia</taxon>
    </lineage>
</organism>
<dbReference type="InterPro" id="IPR012347">
    <property type="entry name" value="Ferritin-like"/>
</dbReference>